<dbReference type="PANTHER" id="PTHR22617">
    <property type="entry name" value="CHEMOTAXIS SENSOR HISTIDINE KINASE-RELATED"/>
    <property type="match status" value="1"/>
</dbReference>
<comment type="caution">
    <text evidence="2">The sequence shown here is derived from an EMBL/GenBank/DDBJ whole genome shotgun (WGS) entry which is preliminary data.</text>
</comment>
<dbReference type="AlphaFoldDB" id="A0A2R6Y4W6"/>
<dbReference type="InterPro" id="IPR002545">
    <property type="entry name" value="CheW-lke_dom"/>
</dbReference>
<evidence type="ECO:0000313" key="2">
    <source>
        <dbReference type="EMBL" id="PTQ57704.1"/>
    </source>
</evidence>
<protein>
    <submittedName>
        <fullName evidence="2">Positive regulator of CheA protein activity (CheW)</fullName>
    </submittedName>
</protein>
<dbReference type="PANTHER" id="PTHR22617:SF23">
    <property type="entry name" value="CHEMOTAXIS PROTEIN CHEW"/>
    <property type="match status" value="1"/>
</dbReference>
<sequence>MFNDHIERDWSSESRQVIIFRLADELYAVDVKHVQSIERIGSITRIPDAPSFLKGVINMRGVVTPVVDLRLKLGLTAEPFHESSRLIIVHVPPYDVALIVDGADEVLEIDASHLQPAPEIGAQRTPYIEGVLDIDGRLVVLLDLTKVLKENETEAIQEATEGVNIQED</sequence>
<dbReference type="InterPro" id="IPR039315">
    <property type="entry name" value="CheW"/>
</dbReference>
<dbReference type="InterPro" id="IPR036061">
    <property type="entry name" value="CheW-like_dom_sf"/>
</dbReference>
<dbReference type="SUPFAM" id="SSF50341">
    <property type="entry name" value="CheW-like"/>
    <property type="match status" value="1"/>
</dbReference>
<dbReference type="EMBL" id="PEBX01000003">
    <property type="protein sequence ID" value="PTQ57704.1"/>
    <property type="molecule type" value="Genomic_DNA"/>
</dbReference>
<evidence type="ECO:0000313" key="3">
    <source>
        <dbReference type="Proteomes" id="UP000244338"/>
    </source>
</evidence>
<evidence type="ECO:0000259" key="1">
    <source>
        <dbReference type="PROSITE" id="PS50851"/>
    </source>
</evidence>
<dbReference type="Proteomes" id="UP000244338">
    <property type="component" value="Unassembled WGS sequence"/>
</dbReference>
<dbReference type="PROSITE" id="PS50851">
    <property type="entry name" value="CHEW"/>
    <property type="match status" value="1"/>
</dbReference>
<dbReference type="GO" id="GO:0005829">
    <property type="term" value="C:cytosol"/>
    <property type="evidence" value="ECO:0007669"/>
    <property type="project" value="TreeGrafter"/>
</dbReference>
<feature type="domain" description="CheW-like" evidence="1">
    <location>
        <begin position="14"/>
        <end position="153"/>
    </location>
</feature>
<accession>A0A2R6Y4W6</accession>
<dbReference type="GO" id="GO:0006935">
    <property type="term" value="P:chemotaxis"/>
    <property type="evidence" value="ECO:0007669"/>
    <property type="project" value="InterPro"/>
</dbReference>
<dbReference type="Gene3D" id="2.40.50.180">
    <property type="entry name" value="CheA-289, Domain 4"/>
    <property type="match status" value="1"/>
</dbReference>
<dbReference type="GO" id="GO:0007165">
    <property type="term" value="P:signal transduction"/>
    <property type="evidence" value="ECO:0007669"/>
    <property type="project" value="InterPro"/>
</dbReference>
<organism evidence="2 3">
    <name type="scientific">Candidatus Carbonibacillus altaicus</name>
    <dbReference type="NCBI Taxonomy" id="2163959"/>
    <lineage>
        <taxon>Bacteria</taxon>
        <taxon>Bacillati</taxon>
        <taxon>Bacillota</taxon>
        <taxon>Bacilli</taxon>
        <taxon>Bacillales</taxon>
        <taxon>Candidatus Carbonibacillus</taxon>
    </lineage>
</organism>
<dbReference type="Gene3D" id="2.30.30.40">
    <property type="entry name" value="SH3 Domains"/>
    <property type="match status" value="1"/>
</dbReference>
<gene>
    <name evidence="2" type="ORF">BSOLF_0899</name>
</gene>
<dbReference type="Pfam" id="PF01584">
    <property type="entry name" value="CheW"/>
    <property type="match status" value="1"/>
</dbReference>
<dbReference type="SMART" id="SM00260">
    <property type="entry name" value="CheW"/>
    <property type="match status" value="1"/>
</dbReference>
<reference evidence="3" key="1">
    <citation type="journal article" date="2018" name="Sci. Rep.">
        <title>Lignite coal burning seam in the remote Altai Mountains harbors a hydrogen-driven thermophilic microbial community.</title>
        <authorList>
            <person name="Kadnikov V.V."/>
            <person name="Mardanov A.V."/>
            <person name="Ivasenko D.A."/>
            <person name="Antsiferov D.V."/>
            <person name="Beletsky A.V."/>
            <person name="Karnachuk O.V."/>
            <person name="Ravin N.V."/>
        </authorList>
    </citation>
    <scope>NUCLEOTIDE SEQUENCE [LARGE SCALE GENOMIC DNA]</scope>
</reference>
<proteinExistence type="predicted"/>
<name>A0A2R6Y4W6_9BACL</name>